<accession>A0A240C1Z2</accession>
<keyword evidence="5" id="KW-1185">Reference proteome</keyword>
<keyword evidence="3" id="KW-0378">Hydrolase</keyword>
<dbReference type="InterPro" id="IPR029058">
    <property type="entry name" value="AB_hydrolase_fold"/>
</dbReference>
<dbReference type="Proteomes" id="UP000652995">
    <property type="component" value="Unassembled WGS sequence"/>
</dbReference>
<protein>
    <submittedName>
        <fullName evidence="2 3">Lysophospholipase</fullName>
        <ecNumber evidence="3">3.1.1.-</ecNumber>
    </submittedName>
</protein>
<gene>
    <name evidence="3" type="primary">ytpA_1</name>
    <name evidence="2" type="ORF">GCM10007183_00290</name>
    <name evidence="3" type="ORF">SAMEA4412661_00922</name>
</gene>
<reference evidence="2" key="4">
    <citation type="submission" date="2024-05" db="EMBL/GenBank/DDBJ databases">
        <authorList>
            <person name="Sun Q."/>
            <person name="Sedlacek I."/>
        </authorList>
    </citation>
    <scope>NUCLEOTIDE SEQUENCE</scope>
    <source>
        <strain evidence="2">CCM 4175</strain>
    </source>
</reference>
<evidence type="ECO:0000313" key="5">
    <source>
        <dbReference type="Proteomes" id="UP000652995"/>
    </source>
</evidence>
<dbReference type="InterPro" id="IPR051044">
    <property type="entry name" value="MAG_DAG_Lipase"/>
</dbReference>
<dbReference type="PANTHER" id="PTHR11614">
    <property type="entry name" value="PHOSPHOLIPASE-RELATED"/>
    <property type="match status" value="1"/>
</dbReference>
<dbReference type="EC" id="3.1.1.-" evidence="3"/>
<reference evidence="5" key="3">
    <citation type="journal article" date="2019" name="Int. J. Syst. Evol. Microbiol.">
        <title>The Global Catalogue of Microorganisms (GCM) 10K type strain sequencing project: providing services to taxonomists for standard genome sequencing and annotation.</title>
        <authorList>
            <consortium name="The Broad Institute Genomics Platform"/>
            <consortium name="The Broad Institute Genome Sequencing Center for Infectious Disease"/>
            <person name="Wu L."/>
            <person name="Ma J."/>
        </authorList>
    </citation>
    <scope>NUCLEOTIDE SEQUENCE [LARGE SCALE GENOMIC DNA]</scope>
    <source>
        <strain evidence="5">CCM 4175</strain>
    </source>
</reference>
<evidence type="ECO:0000313" key="3">
    <source>
        <dbReference type="EMBL" id="SNW02037.1"/>
    </source>
</evidence>
<dbReference type="InterPro" id="IPR022742">
    <property type="entry name" value="Hydrolase_4"/>
</dbReference>
<dbReference type="SUPFAM" id="SSF53474">
    <property type="entry name" value="alpha/beta-Hydrolases"/>
    <property type="match status" value="1"/>
</dbReference>
<dbReference type="EMBL" id="BMCB01000001">
    <property type="protein sequence ID" value="GGA80090.1"/>
    <property type="molecule type" value="Genomic_DNA"/>
</dbReference>
<reference evidence="3 4" key="2">
    <citation type="submission" date="2017-06" db="EMBL/GenBank/DDBJ databases">
        <authorList>
            <consortium name="Pathogen Informatics"/>
        </authorList>
    </citation>
    <scope>NUCLEOTIDE SEQUENCE [LARGE SCALE GENOMIC DNA]</scope>
    <source>
        <strain evidence="3 4">NCTC13833</strain>
    </source>
</reference>
<dbReference type="EMBL" id="LT906464">
    <property type="protein sequence ID" value="SNW02037.1"/>
    <property type="molecule type" value="Genomic_DNA"/>
</dbReference>
<evidence type="ECO:0000313" key="2">
    <source>
        <dbReference type="EMBL" id="GGA80090.1"/>
    </source>
</evidence>
<dbReference type="Pfam" id="PF12146">
    <property type="entry name" value="Hydrolase_4"/>
    <property type="match status" value="1"/>
</dbReference>
<dbReference type="Gene3D" id="3.40.50.1820">
    <property type="entry name" value="alpha/beta hydrolase"/>
    <property type="match status" value="1"/>
</dbReference>
<evidence type="ECO:0000259" key="1">
    <source>
        <dbReference type="Pfam" id="PF12146"/>
    </source>
</evidence>
<dbReference type="AlphaFoldDB" id="A0A240C1Z2"/>
<name>A0A240C1Z2_9STAP</name>
<sequence length="261" mass="29609">MVKHESMKMTMSDGVMIETKLDCTSRDAVGIVHIFHGMAEHMDRYKALVEKFNDRGYHVIRHNHRGHGKDIEGIRGHFDSMEQVVKDAYEVQTTLRGDFDTQLPCIVLGHSMGSIIARQYAQTYSDTFQGLILSGTGYYTKWQGYPAVGLLKLVTLVLGGKRRMNWVNHLVTGRFNNQFKPPRTPSDWLSTDTHEVDKFIADTYSGFNVSNQLVYSVTKAMMKTGELKHIQQMDQHMPVLLVSGKDDPFGENGKGIRRLAN</sequence>
<feature type="domain" description="Serine aminopeptidase S33" evidence="1">
    <location>
        <begin position="28"/>
        <end position="255"/>
    </location>
</feature>
<organism evidence="3 4">
    <name type="scientific">Staphylococcus muscae</name>
    <dbReference type="NCBI Taxonomy" id="1294"/>
    <lineage>
        <taxon>Bacteria</taxon>
        <taxon>Bacillati</taxon>
        <taxon>Bacillota</taxon>
        <taxon>Bacilli</taxon>
        <taxon>Bacillales</taxon>
        <taxon>Staphylococcaceae</taxon>
        <taxon>Staphylococcus</taxon>
    </lineage>
</organism>
<proteinExistence type="predicted"/>
<dbReference type="Proteomes" id="UP000243706">
    <property type="component" value="Chromosome 1"/>
</dbReference>
<reference evidence="2" key="1">
    <citation type="journal article" date="2014" name="Int. J. Syst. Evol. Microbiol.">
        <title>Complete genome of a new Firmicutes species belonging to the dominant human colonic microbiota ('Ruminococcus bicirculans') reveals two chromosomes and a selective capacity to utilize plant glucans.</title>
        <authorList>
            <consortium name="NISC Comparative Sequencing Program"/>
            <person name="Wegmann U."/>
            <person name="Louis P."/>
            <person name="Goesmann A."/>
            <person name="Henrissat B."/>
            <person name="Duncan S.H."/>
            <person name="Flint H.J."/>
        </authorList>
    </citation>
    <scope>NUCLEOTIDE SEQUENCE</scope>
    <source>
        <strain evidence="2">CCM 4175</strain>
    </source>
</reference>
<dbReference type="GO" id="GO:0016787">
    <property type="term" value="F:hydrolase activity"/>
    <property type="evidence" value="ECO:0007669"/>
    <property type="project" value="UniProtKB-KW"/>
</dbReference>
<evidence type="ECO:0000313" key="4">
    <source>
        <dbReference type="Proteomes" id="UP000243706"/>
    </source>
</evidence>